<evidence type="ECO:0000259" key="1">
    <source>
        <dbReference type="PROSITE" id="PS51704"/>
    </source>
</evidence>
<dbReference type="Proteomes" id="UP000041254">
    <property type="component" value="Unassembled WGS sequence"/>
</dbReference>
<dbReference type="OrthoDB" id="1058301at2759"/>
<dbReference type="PROSITE" id="PS51704">
    <property type="entry name" value="GP_PDE"/>
    <property type="match status" value="1"/>
</dbReference>
<dbReference type="InterPro" id="IPR017946">
    <property type="entry name" value="PLC-like_Pdiesterase_TIM-brl"/>
</dbReference>
<reference evidence="2 3" key="1">
    <citation type="submission" date="2014-11" db="EMBL/GenBank/DDBJ databases">
        <authorList>
            <person name="Zhu J."/>
            <person name="Qi W."/>
            <person name="Song R."/>
        </authorList>
    </citation>
    <scope>NUCLEOTIDE SEQUENCE [LARGE SCALE GENOMIC DNA]</scope>
</reference>
<dbReference type="Gene3D" id="3.20.20.190">
    <property type="entry name" value="Phosphatidylinositol (PI) phosphodiesterase"/>
    <property type="match status" value="1"/>
</dbReference>
<proteinExistence type="predicted"/>
<name>A0A0G4F1E1_VITBC</name>
<evidence type="ECO:0000313" key="3">
    <source>
        <dbReference type="Proteomes" id="UP000041254"/>
    </source>
</evidence>
<gene>
    <name evidence="2" type="ORF">Vbra_8710</name>
</gene>
<organism evidence="2 3">
    <name type="scientific">Vitrella brassicaformis (strain CCMP3155)</name>
    <dbReference type="NCBI Taxonomy" id="1169540"/>
    <lineage>
        <taxon>Eukaryota</taxon>
        <taxon>Sar</taxon>
        <taxon>Alveolata</taxon>
        <taxon>Colpodellida</taxon>
        <taxon>Vitrellaceae</taxon>
        <taxon>Vitrella</taxon>
    </lineage>
</organism>
<dbReference type="PANTHER" id="PTHR46211">
    <property type="entry name" value="GLYCEROPHOSPHORYL DIESTER PHOSPHODIESTERASE"/>
    <property type="match status" value="1"/>
</dbReference>
<dbReference type="SUPFAM" id="SSF51695">
    <property type="entry name" value="PLC-like phosphodiesterases"/>
    <property type="match status" value="1"/>
</dbReference>
<dbReference type="PROSITE" id="PS50007">
    <property type="entry name" value="PIPLC_X_DOMAIN"/>
    <property type="match status" value="1"/>
</dbReference>
<evidence type="ECO:0000313" key="2">
    <source>
        <dbReference type="EMBL" id="CEM05538.1"/>
    </source>
</evidence>
<dbReference type="STRING" id="1169540.A0A0G4F1E1"/>
<dbReference type="PANTHER" id="PTHR46211:SF14">
    <property type="entry name" value="GLYCEROPHOSPHODIESTER PHOSPHODIESTERASE"/>
    <property type="match status" value="1"/>
</dbReference>
<dbReference type="VEuPathDB" id="CryptoDB:Vbra_8710"/>
<dbReference type="InParanoid" id="A0A0G4F1E1"/>
<dbReference type="EMBL" id="CDMY01000360">
    <property type="protein sequence ID" value="CEM05538.1"/>
    <property type="molecule type" value="Genomic_DNA"/>
</dbReference>
<dbReference type="AlphaFoldDB" id="A0A0G4F1E1"/>
<dbReference type="GO" id="GO:0008081">
    <property type="term" value="F:phosphoric diester hydrolase activity"/>
    <property type="evidence" value="ECO:0007669"/>
    <property type="project" value="InterPro"/>
</dbReference>
<dbReference type="PhylomeDB" id="A0A0G4F1E1"/>
<feature type="domain" description="GP-PDE" evidence="1">
    <location>
        <begin position="58"/>
        <end position="380"/>
    </location>
</feature>
<dbReference type="Pfam" id="PF03009">
    <property type="entry name" value="GDPD"/>
    <property type="match status" value="1"/>
</dbReference>
<sequence length="387" mass="42109">MLREELPGQLRSTVPPTAILHTGQEGLGAAVLCILAEAKAEARLMLWVFWTMALAHRVPIFVHRGAGCSACGGASSIPENSLPAFKHAIEKGAEGAELDCWLTADGEVVVVHGCGSESEGFFFDTVTNGYNDDGSPMRLQTASFKDLTNNGHTDLRMPWISLAVSQGEDRAAALRRYAEASKAEKASMMDLYNHTSTPCSPLANLPLLQEVLQLCGGRLKLNVELKGVNPSLGARVIDLMSKYPGIVERISTFQWTPQSDVDLLAPIRARAKEEGVALALLFNGLPSVDDAVGWLDAYDSEWAHVSQRAWRRLGEGQGGSGAAAEAKWREWVDGMHSRGKRVMTWWGSKGDDLAEDVQRSLRCGVDAICPNDVDLAIKVRREWESSP</sequence>
<dbReference type="InterPro" id="IPR030395">
    <property type="entry name" value="GP_PDE_dom"/>
</dbReference>
<dbReference type="GO" id="GO:0006629">
    <property type="term" value="P:lipid metabolic process"/>
    <property type="evidence" value="ECO:0007669"/>
    <property type="project" value="InterPro"/>
</dbReference>
<protein>
    <recommendedName>
        <fullName evidence="1">GP-PDE domain-containing protein</fullName>
    </recommendedName>
</protein>
<accession>A0A0G4F1E1</accession>
<keyword evidence="3" id="KW-1185">Reference proteome</keyword>